<reference evidence="1" key="2">
    <citation type="submission" date="2021-04" db="EMBL/GenBank/DDBJ databases">
        <authorList>
            <person name="Gilroy R."/>
        </authorList>
    </citation>
    <scope>NUCLEOTIDE SEQUENCE</scope>
    <source>
        <strain evidence="1">ChiGjej6B6-14162</strain>
    </source>
</reference>
<dbReference type="SUPFAM" id="SSF75011">
    <property type="entry name" value="3-carboxy-cis,cis-mucoante lactonizing enzyme"/>
    <property type="match status" value="1"/>
</dbReference>
<organism evidence="1 2">
    <name type="scientific">Candidatus Parabacteroides intestinipullorum</name>
    <dbReference type="NCBI Taxonomy" id="2838723"/>
    <lineage>
        <taxon>Bacteria</taxon>
        <taxon>Pseudomonadati</taxon>
        <taxon>Bacteroidota</taxon>
        <taxon>Bacteroidia</taxon>
        <taxon>Bacteroidales</taxon>
        <taxon>Tannerellaceae</taxon>
        <taxon>Parabacteroides</taxon>
    </lineage>
</organism>
<dbReference type="EMBL" id="DXEL01000058">
    <property type="protein sequence ID" value="HIX75064.1"/>
    <property type="molecule type" value="Genomic_DNA"/>
</dbReference>
<dbReference type="AlphaFoldDB" id="A0A9D1X9A4"/>
<dbReference type="Pfam" id="PF17170">
    <property type="entry name" value="DUF5128"/>
    <property type="match status" value="1"/>
</dbReference>
<dbReference type="Proteomes" id="UP000886740">
    <property type="component" value="Unassembled WGS sequence"/>
</dbReference>
<protein>
    <submittedName>
        <fullName evidence="1">6-bladed beta-propeller</fullName>
    </submittedName>
</protein>
<comment type="caution">
    <text evidence="1">The sequence shown here is derived from an EMBL/GenBank/DDBJ whole genome shotgun (WGS) entry which is preliminary data.</text>
</comment>
<accession>A0A9D1X9A4</accession>
<dbReference type="PROSITE" id="PS51257">
    <property type="entry name" value="PROKAR_LIPOPROTEIN"/>
    <property type="match status" value="1"/>
</dbReference>
<evidence type="ECO:0000313" key="1">
    <source>
        <dbReference type="EMBL" id="HIX75064.1"/>
    </source>
</evidence>
<gene>
    <name evidence="1" type="ORF">H9977_08555</name>
</gene>
<reference evidence="1" key="1">
    <citation type="journal article" date="2021" name="PeerJ">
        <title>Extensive microbial diversity within the chicken gut microbiome revealed by metagenomics and culture.</title>
        <authorList>
            <person name="Gilroy R."/>
            <person name="Ravi A."/>
            <person name="Getino M."/>
            <person name="Pursley I."/>
            <person name="Horton D.L."/>
            <person name="Alikhan N.F."/>
            <person name="Baker D."/>
            <person name="Gharbi K."/>
            <person name="Hall N."/>
            <person name="Watson M."/>
            <person name="Adriaenssens E.M."/>
            <person name="Foster-Nyarko E."/>
            <person name="Jarju S."/>
            <person name="Secka A."/>
            <person name="Antonio M."/>
            <person name="Oren A."/>
            <person name="Chaudhuri R.R."/>
            <person name="La Ragione R."/>
            <person name="Hildebrand F."/>
            <person name="Pallen M.J."/>
        </authorList>
    </citation>
    <scope>NUCLEOTIDE SEQUENCE</scope>
    <source>
        <strain evidence="1">ChiGjej6B6-14162</strain>
    </source>
</reference>
<evidence type="ECO:0000313" key="2">
    <source>
        <dbReference type="Proteomes" id="UP000886740"/>
    </source>
</evidence>
<name>A0A9D1X9A4_9BACT</name>
<proteinExistence type="predicted"/>
<sequence length="401" mass="46375">MINKLKKHVRWMSALLVASLLFGCGNGKQKESDGLIRVDVSKSYPKKELILQDLFDIEYVPLETTDEFITTGNVRAVGEKIIVTKNNGRLDGDIFLFDRTTGKGILHFDHLGQGGEDYTNILEILLDEKQGEIFVNNHYSRKVVVYDLEGNFKRSWKHNSDTFYDQIGCFDEDYLICHDSGWEKSANESPEKRDYFMFISKQDGKTTSIPLLYDRKISQLVWSSEGKAMNYPRNKELFPYLGDWLLMETSSDTIFRIGKGLDLKPFIVRTPSVQEGREFLLYPGIYSNRYQFMQKVKMEYDFQTREGFPRTDIAYDKIENKVYEAVVYNGDFLEKMPMKLGVNIFILNIFNNEGVSFTETLYAPDLVEALNDGKLRGPLKEIASRLDEEDNPVILIAKYKK</sequence>